<evidence type="ECO:0000259" key="18">
    <source>
        <dbReference type="PROSITE" id="PS50089"/>
    </source>
</evidence>
<evidence type="ECO:0000256" key="12">
    <source>
        <dbReference type="ARBA" id="ARBA00023242"/>
    </source>
</evidence>
<dbReference type="InterPro" id="IPR010920">
    <property type="entry name" value="LSM_dom_sf"/>
</dbReference>
<comment type="subcellular location">
    <subcellularLocation>
        <location evidence="2">Cytoplasm</location>
    </subcellularLocation>
    <subcellularLocation>
        <location evidence="1">Nucleus</location>
    </subcellularLocation>
</comment>
<dbReference type="CDD" id="cd01726">
    <property type="entry name" value="LSm6"/>
    <property type="match status" value="1"/>
</dbReference>
<dbReference type="GO" id="GO:0003723">
    <property type="term" value="F:RNA binding"/>
    <property type="evidence" value="ECO:0007669"/>
    <property type="project" value="UniProtKB-KW"/>
</dbReference>
<keyword evidence="4" id="KW-0963">Cytoplasm</keyword>
<evidence type="ECO:0000256" key="13">
    <source>
        <dbReference type="ARBA" id="ARBA00023274"/>
    </source>
</evidence>
<evidence type="ECO:0000313" key="20">
    <source>
        <dbReference type="EMBL" id="KAG6512430.1"/>
    </source>
</evidence>
<sequence length="447" mass="48619">MSTGGVEKGSGGGGSVKTPADFLKSIRGRPVVVKLNSGVDYRGILACLDGYMNIAMEQTEEYVNGQLKNKYGDAFIRGNNVLYISTSKRTVAESERRHWRGGGEVLDLDRAMMAAQAVGFSSDRVVGVFRGMEGVQMLQQEPLQVSSDHGIGKQQMQPQIRINPSVFSERKRGLTCNVSAPAKRARAEFVALNGYNQIAASPLFPYLDQAAAPVKLAGTIPGFLPQNRPPESGATSTSGRHDSPLQPVLSSSGDLVSLIYKQNLEIDAFICLQNERMLNEFKEMRNRHCRAVLSLLGKQMAKRLMEKEAELQSVTRRNAELEEKVWRMSEENKIWYNVAKNNEAVASNLQSSLEQALLRGGVSHRDAFEVAANSVPDADDAESCCEAENSVAAAQRGTACRACGEKDVSVLLLPCRHLCLCEDCDAVAGGCPVCGATKKTSFHVLLC</sequence>
<proteinExistence type="inferred from homology"/>
<evidence type="ECO:0000256" key="15">
    <source>
        <dbReference type="PROSITE-ProRule" id="PRU00175"/>
    </source>
</evidence>
<protein>
    <recommendedName>
        <fullName evidence="22">RING-type domain-containing protein</fullName>
    </recommendedName>
</protein>
<accession>A0A8J5H9F3</accession>
<evidence type="ECO:0000256" key="17">
    <source>
        <dbReference type="SAM" id="MobiDB-lite"/>
    </source>
</evidence>
<comment type="similarity">
    <text evidence="3">Belongs to the snRNP Sm proteins family.</text>
</comment>
<dbReference type="AlphaFoldDB" id="A0A8J5H9F3"/>
<feature type="domain" description="Sm" evidence="19">
    <location>
        <begin position="18"/>
        <end position="90"/>
    </location>
</feature>
<dbReference type="Pfam" id="PF13920">
    <property type="entry name" value="zf-C3HC4_3"/>
    <property type="match status" value="1"/>
</dbReference>
<dbReference type="GO" id="GO:0005681">
    <property type="term" value="C:spliceosomal complex"/>
    <property type="evidence" value="ECO:0007669"/>
    <property type="project" value="UniProtKB-KW"/>
</dbReference>
<dbReference type="SMART" id="SM00651">
    <property type="entry name" value="Sm"/>
    <property type="match status" value="1"/>
</dbReference>
<evidence type="ECO:0000313" key="21">
    <source>
        <dbReference type="Proteomes" id="UP000734854"/>
    </source>
</evidence>
<evidence type="ECO:0000256" key="2">
    <source>
        <dbReference type="ARBA" id="ARBA00004496"/>
    </source>
</evidence>
<evidence type="ECO:0008006" key="22">
    <source>
        <dbReference type="Google" id="ProtNLM"/>
    </source>
</evidence>
<gene>
    <name evidence="20" type="ORF">ZIOFF_030541</name>
</gene>
<comment type="function">
    <text evidence="14">Component of LSM protein complexes, which are involved in RNA processing. Component of the cytoplasmic LSM1-LSM7 complex which is involved in mRNA degradation by promoting decapping and leading to accurate 5'-3' mRNA decay. The cytoplasmic LSM1-LSM7 complex regulates developmental gene expression by the decapping of specific development-related transcripts. Component of the nuclear LSM2-LSM8 complex which is involved splicing nuclear mRNAs. LSM2-LSM8 binds directly to the U6 small nuclear RNAs (snRNAs) and is essential for accurate splicing of selected development-related mRNAs through the stabilization of the spliceosomal U6 snRNA. Plays a critical role in the regulation of development-related gene expression.</text>
</comment>
<dbReference type="FunFam" id="2.30.30.100:FF:000010">
    <property type="entry name" value="U6 snRNA-associated Sm-like protein LSm6"/>
    <property type="match status" value="1"/>
</dbReference>
<keyword evidence="7" id="KW-0747">Spliceosome</keyword>
<feature type="coiled-coil region" evidence="16">
    <location>
        <begin position="304"/>
        <end position="331"/>
    </location>
</feature>
<dbReference type="GO" id="GO:0120115">
    <property type="term" value="C:Lsm2-8 complex"/>
    <property type="evidence" value="ECO:0007669"/>
    <property type="project" value="UniProtKB-ARBA"/>
</dbReference>
<dbReference type="Proteomes" id="UP000734854">
    <property type="component" value="Unassembled WGS sequence"/>
</dbReference>
<keyword evidence="10" id="KW-0694">RNA-binding</keyword>
<organism evidence="20 21">
    <name type="scientific">Zingiber officinale</name>
    <name type="common">Ginger</name>
    <name type="synonym">Amomum zingiber</name>
    <dbReference type="NCBI Taxonomy" id="94328"/>
    <lineage>
        <taxon>Eukaryota</taxon>
        <taxon>Viridiplantae</taxon>
        <taxon>Streptophyta</taxon>
        <taxon>Embryophyta</taxon>
        <taxon>Tracheophyta</taxon>
        <taxon>Spermatophyta</taxon>
        <taxon>Magnoliopsida</taxon>
        <taxon>Liliopsida</taxon>
        <taxon>Zingiberales</taxon>
        <taxon>Zingiberaceae</taxon>
        <taxon>Zingiber</taxon>
    </lineage>
</organism>
<dbReference type="GO" id="GO:0005737">
    <property type="term" value="C:cytoplasm"/>
    <property type="evidence" value="ECO:0007669"/>
    <property type="project" value="UniProtKB-SubCell"/>
</dbReference>
<comment type="caution">
    <text evidence="20">The sequence shown here is derived from an EMBL/GenBank/DDBJ whole genome shotgun (WGS) entry which is preliminary data.</text>
</comment>
<dbReference type="PROSITE" id="PS50089">
    <property type="entry name" value="ZF_RING_2"/>
    <property type="match status" value="1"/>
</dbReference>
<dbReference type="Gene3D" id="3.30.40.10">
    <property type="entry name" value="Zinc/RING finger domain, C3HC4 (zinc finger)"/>
    <property type="match status" value="1"/>
</dbReference>
<dbReference type="InterPro" id="IPR047575">
    <property type="entry name" value="Sm"/>
</dbReference>
<feature type="region of interest" description="Disordered" evidence="17">
    <location>
        <begin position="220"/>
        <end position="248"/>
    </location>
</feature>
<dbReference type="SUPFAM" id="SSF50182">
    <property type="entry name" value="Sm-like ribonucleoproteins"/>
    <property type="match status" value="1"/>
</dbReference>
<dbReference type="InterPro" id="IPR001841">
    <property type="entry name" value="Znf_RING"/>
</dbReference>
<reference evidence="20 21" key="1">
    <citation type="submission" date="2020-08" db="EMBL/GenBank/DDBJ databases">
        <title>Plant Genome Project.</title>
        <authorList>
            <person name="Zhang R.-G."/>
        </authorList>
    </citation>
    <scope>NUCLEOTIDE SEQUENCE [LARGE SCALE GENOMIC DNA]</scope>
    <source>
        <tissue evidence="20">Rhizome</tissue>
    </source>
</reference>
<evidence type="ECO:0000256" key="5">
    <source>
        <dbReference type="ARBA" id="ARBA00022664"/>
    </source>
</evidence>
<dbReference type="Pfam" id="PF01423">
    <property type="entry name" value="LSM"/>
    <property type="match status" value="1"/>
</dbReference>
<keyword evidence="9" id="KW-0862">Zinc</keyword>
<dbReference type="GO" id="GO:0000398">
    <property type="term" value="P:mRNA splicing, via spliceosome"/>
    <property type="evidence" value="ECO:0007669"/>
    <property type="project" value="UniProtKB-ARBA"/>
</dbReference>
<keyword evidence="21" id="KW-1185">Reference proteome</keyword>
<evidence type="ECO:0000259" key="19">
    <source>
        <dbReference type="PROSITE" id="PS52002"/>
    </source>
</evidence>
<name>A0A8J5H9F3_ZINOF</name>
<dbReference type="Gene3D" id="2.30.30.100">
    <property type="match status" value="1"/>
</dbReference>
<keyword evidence="5" id="KW-0507">mRNA processing</keyword>
<keyword evidence="13" id="KW-0687">Ribonucleoprotein</keyword>
<evidence type="ECO:0000256" key="11">
    <source>
        <dbReference type="ARBA" id="ARBA00023187"/>
    </source>
</evidence>
<evidence type="ECO:0000256" key="3">
    <source>
        <dbReference type="ARBA" id="ARBA00006850"/>
    </source>
</evidence>
<dbReference type="GO" id="GO:0008270">
    <property type="term" value="F:zinc ion binding"/>
    <property type="evidence" value="ECO:0007669"/>
    <property type="project" value="UniProtKB-KW"/>
</dbReference>
<keyword evidence="8 15" id="KW-0863">Zinc-finger</keyword>
<evidence type="ECO:0000256" key="6">
    <source>
        <dbReference type="ARBA" id="ARBA00022723"/>
    </source>
</evidence>
<keyword evidence="12" id="KW-0539">Nucleus</keyword>
<keyword evidence="16" id="KW-0175">Coiled coil</keyword>
<evidence type="ECO:0000256" key="8">
    <source>
        <dbReference type="ARBA" id="ARBA00022771"/>
    </source>
</evidence>
<evidence type="ECO:0000256" key="10">
    <source>
        <dbReference type="ARBA" id="ARBA00022884"/>
    </source>
</evidence>
<dbReference type="PROSITE" id="PS52002">
    <property type="entry name" value="SM"/>
    <property type="match status" value="1"/>
</dbReference>
<dbReference type="CDD" id="cd16649">
    <property type="entry name" value="mRING-HC-C3HC5_CGRF1-like"/>
    <property type="match status" value="1"/>
</dbReference>
<evidence type="ECO:0000256" key="7">
    <source>
        <dbReference type="ARBA" id="ARBA00022728"/>
    </source>
</evidence>
<keyword evidence="6" id="KW-0479">Metal-binding</keyword>
<evidence type="ECO:0000256" key="16">
    <source>
        <dbReference type="SAM" id="Coils"/>
    </source>
</evidence>
<dbReference type="PANTHER" id="PTHR42647">
    <property type="entry name" value="SBP (S-RIBONUCLEASE BINDING PROTEIN) FAMILY PROTEIN"/>
    <property type="match status" value="1"/>
</dbReference>
<dbReference type="EMBL" id="JACMSC010000008">
    <property type="protein sequence ID" value="KAG6512430.1"/>
    <property type="molecule type" value="Genomic_DNA"/>
</dbReference>
<dbReference type="InterPro" id="IPR013083">
    <property type="entry name" value="Znf_RING/FYVE/PHD"/>
</dbReference>
<evidence type="ECO:0000256" key="4">
    <source>
        <dbReference type="ARBA" id="ARBA00022490"/>
    </source>
</evidence>
<evidence type="ECO:0000256" key="14">
    <source>
        <dbReference type="ARBA" id="ARBA00054684"/>
    </source>
</evidence>
<dbReference type="GO" id="GO:0004842">
    <property type="term" value="F:ubiquitin-protein transferase activity"/>
    <property type="evidence" value="ECO:0007669"/>
    <property type="project" value="TreeGrafter"/>
</dbReference>
<feature type="domain" description="RING-type" evidence="18">
    <location>
        <begin position="400"/>
        <end position="434"/>
    </location>
</feature>
<keyword evidence="11" id="KW-0508">mRNA splicing</keyword>
<dbReference type="InterPro" id="IPR001163">
    <property type="entry name" value="Sm_dom_euk/arc"/>
</dbReference>
<dbReference type="PANTHER" id="PTHR42647:SF72">
    <property type="entry name" value="EF-HAND CALCIUM-BINDING DOMAIN-CONTAINING PROTEIN 4A"/>
    <property type="match status" value="1"/>
</dbReference>
<evidence type="ECO:0000256" key="9">
    <source>
        <dbReference type="ARBA" id="ARBA00022833"/>
    </source>
</evidence>
<evidence type="ECO:0000256" key="1">
    <source>
        <dbReference type="ARBA" id="ARBA00004123"/>
    </source>
</evidence>